<evidence type="ECO:0000256" key="3">
    <source>
        <dbReference type="ARBA" id="ARBA00014572"/>
    </source>
</evidence>
<keyword evidence="8" id="KW-0539">Nucleus</keyword>
<feature type="transmembrane region" description="Helical" evidence="9">
    <location>
        <begin position="381"/>
        <end position="400"/>
    </location>
</feature>
<dbReference type="AlphaFoldDB" id="A0AAJ7WUE5"/>
<accession>A0AAJ7WUE5</accession>
<dbReference type="PANTHER" id="PTHR14437:SF2">
    <property type="entry name" value="TRANSMEMBRANE PROTEIN 168"/>
    <property type="match status" value="1"/>
</dbReference>
<dbReference type="PANTHER" id="PTHR14437">
    <property type="entry name" value="TRANSMEMBRANE PROTEIN 168"/>
    <property type="match status" value="1"/>
</dbReference>
<gene>
    <name evidence="11" type="primary">TMEM168</name>
</gene>
<dbReference type="CTD" id="64418"/>
<feature type="transmembrane region" description="Helical" evidence="9">
    <location>
        <begin position="179"/>
        <end position="211"/>
    </location>
</feature>
<feature type="transmembrane region" description="Helical" evidence="9">
    <location>
        <begin position="82"/>
        <end position="105"/>
    </location>
</feature>
<feature type="transmembrane region" description="Helical" evidence="9">
    <location>
        <begin position="287"/>
        <end position="307"/>
    </location>
</feature>
<feature type="transmembrane region" description="Helical" evidence="9">
    <location>
        <begin position="313"/>
        <end position="341"/>
    </location>
</feature>
<dbReference type="Proteomes" id="UP001318040">
    <property type="component" value="Chromosome 14"/>
</dbReference>
<keyword evidence="10" id="KW-1185">Reference proteome</keyword>
<evidence type="ECO:0000313" key="10">
    <source>
        <dbReference type="Proteomes" id="UP001318040"/>
    </source>
</evidence>
<dbReference type="InterPro" id="IPR029713">
    <property type="entry name" value="TMEM168"/>
</dbReference>
<evidence type="ECO:0000256" key="5">
    <source>
        <dbReference type="ARBA" id="ARBA00022989"/>
    </source>
</evidence>
<evidence type="ECO:0000256" key="9">
    <source>
        <dbReference type="SAM" id="Phobius"/>
    </source>
</evidence>
<comment type="subcellular location">
    <subcellularLocation>
        <location evidence="1">Nucleus membrane</location>
        <topology evidence="1">Multi-pass membrane protein</topology>
    </subcellularLocation>
</comment>
<sequence>MLRSPRYLVSHCLRALMTKLQDATPGMAAAGGDDGGAGRAGSGDAAGMRVSVRYLGLLADVTLLVAVCVGLFARWERTDNALLLVLFVLGLLVLALACVLCYYFSMERAGGSLANLWFGFLLGLLALLDTKDAVLDVKEEATRYLLLTSVGLKLLWALVERVCGYTRRTPTLVTGAELLQLLGFSVASTAMLAPQCANVVLLACAVGLCIADLRMKSFLAPLNLVAFGLLTALLFFPSLGVSVNPYALGCFFGRLVAGPLLDLYFCGLSVTERWQPYLQMRKSLRRLSVLALAATELFFLALSACALADLHRWYIVIPGFVVFGILWLGCHLALVASLWAFHNKLTDCLGAYTLLRASGKGLDGVMASRGMRHFCLVAERLVFGALMSTSLLGAVCWQAHNGTFMAAFLIILPLESLLFGLFHELGICLGGTCVGYALIIPTAYCSPDGQPLLLPPELVESLNVRSTGTLHTVQRFFAHHMVETFGCDYCTSGLTLEYLQAKLRTFFDMRTQDGPRHDTYILYYSGHTHSTGDWALAGGESLKLETLLEWWKERSGPHPCRLIVVLDCESGAQWARDVRRLAGPQGFIAVQAAVIFRTASDADAVVTMDGAGASLPGEFTRRWVDFNCGGGAATWEEKCGSAGAVYGVSSSWGDYRMRVPEDAAAGSAYFPRPLRPLVRAASCACCDRLGGFGLGLGLGVLCEVCSRCFRRIKLRWFPPAALDTGHGFKLVKS</sequence>
<comment type="similarity">
    <text evidence="2">Belongs to the TMEM168 family.</text>
</comment>
<organism evidence="10 11">
    <name type="scientific">Petromyzon marinus</name>
    <name type="common">Sea lamprey</name>
    <dbReference type="NCBI Taxonomy" id="7757"/>
    <lineage>
        <taxon>Eukaryota</taxon>
        <taxon>Metazoa</taxon>
        <taxon>Chordata</taxon>
        <taxon>Craniata</taxon>
        <taxon>Vertebrata</taxon>
        <taxon>Cyclostomata</taxon>
        <taxon>Hyperoartia</taxon>
        <taxon>Petromyzontiformes</taxon>
        <taxon>Petromyzontidae</taxon>
        <taxon>Petromyzon</taxon>
    </lineage>
</organism>
<evidence type="ECO:0000256" key="1">
    <source>
        <dbReference type="ARBA" id="ARBA00004232"/>
    </source>
</evidence>
<feature type="transmembrane region" description="Helical" evidence="9">
    <location>
        <begin position="406"/>
        <end position="422"/>
    </location>
</feature>
<feature type="transmembrane region" description="Helical" evidence="9">
    <location>
        <begin position="246"/>
        <end position="266"/>
    </location>
</feature>
<reference evidence="11" key="1">
    <citation type="submission" date="2025-08" db="UniProtKB">
        <authorList>
            <consortium name="RefSeq"/>
        </authorList>
    </citation>
    <scope>IDENTIFICATION</scope>
    <source>
        <tissue evidence="11">Sperm</tissue>
    </source>
</reference>
<keyword evidence="4 9" id="KW-0812">Transmembrane</keyword>
<feature type="transmembrane region" description="Helical" evidence="9">
    <location>
        <begin position="218"/>
        <end position="240"/>
    </location>
</feature>
<proteinExistence type="inferred from homology"/>
<evidence type="ECO:0000256" key="4">
    <source>
        <dbReference type="ARBA" id="ARBA00022692"/>
    </source>
</evidence>
<evidence type="ECO:0000256" key="8">
    <source>
        <dbReference type="ARBA" id="ARBA00023242"/>
    </source>
</evidence>
<evidence type="ECO:0000256" key="2">
    <source>
        <dbReference type="ARBA" id="ARBA00007329"/>
    </source>
</evidence>
<evidence type="ECO:0000313" key="11">
    <source>
        <dbReference type="RefSeq" id="XP_032810187.1"/>
    </source>
</evidence>
<dbReference type="KEGG" id="pmrn:116942407"/>
<feature type="transmembrane region" description="Helical" evidence="9">
    <location>
        <begin position="111"/>
        <end position="129"/>
    </location>
</feature>
<name>A0AAJ7WUE5_PETMA</name>
<feature type="transmembrane region" description="Helical" evidence="9">
    <location>
        <begin position="54"/>
        <end position="75"/>
    </location>
</feature>
<evidence type="ECO:0000256" key="6">
    <source>
        <dbReference type="ARBA" id="ARBA00023136"/>
    </source>
</evidence>
<dbReference type="GeneID" id="116942407"/>
<evidence type="ECO:0000256" key="7">
    <source>
        <dbReference type="ARBA" id="ARBA00023180"/>
    </source>
</evidence>
<protein>
    <recommendedName>
        <fullName evidence="3">Transmembrane protein 168</fullName>
    </recommendedName>
</protein>
<keyword evidence="5 9" id="KW-1133">Transmembrane helix</keyword>
<dbReference type="GO" id="GO:0031965">
    <property type="term" value="C:nuclear membrane"/>
    <property type="evidence" value="ECO:0007669"/>
    <property type="project" value="UniProtKB-SubCell"/>
</dbReference>
<keyword evidence="6 9" id="KW-0472">Membrane</keyword>
<dbReference type="RefSeq" id="XP_032810187.1">
    <property type="nucleotide sequence ID" value="XM_032954296.1"/>
</dbReference>
<keyword evidence="7" id="KW-0325">Glycoprotein</keyword>